<dbReference type="EMBL" id="BMXG01000012">
    <property type="protein sequence ID" value="GHC04023.1"/>
    <property type="molecule type" value="Genomic_DNA"/>
</dbReference>
<protein>
    <submittedName>
        <fullName evidence="2">Uncharacterized protein</fullName>
    </submittedName>
</protein>
<evidence type="ECO:0000313" key="2">
    <source>
        <dbReference type="EMBL" id="GHC04023.1"/>
    </source>
</evidence>
<dbReference type="Proteomes" id="UP000642829">
    <property type="component" value="Unassembled WGS sequence"/>
</dbReference>
<proteinExistence type="predicted"/>
<evidence type="ECO:0000256" key="1">
    <source>
        <dbReference type="SAM" id="MobiDB-lite"/>
    </source>
</evidence>
<keyword evidence="3" id="KW-1185">Reference proteome</keyword>
<dbReference type="AlphaFoldDB" id="A0A8J3GEH8"/>
<feature type="compositionally biased region" description="Basic and acidic residues" evidence="1">
    <location>
        <begin position="132"/>
        <end position="147"/>
    </location>
</feature>
<reference evidence="2" key="1">
    <citation type="journal article" date="2014" name="Int. J. Syst. Evol. Microbiol.">
        <title>Complete genome sequence of Corynebacterium casei LMG S-19264T (=DSM 44701T), isolated from a smear-ripened cheese.</title>
        <authorList>
            <consortium name="US DOE Joint Genome Institute (JGI-PGF)"/>
            <person name="Walter F."/>
            <person name="Albersmeier A."/>
            <person name="Kalinowski J."/>
            <person name="Ruckert C."/>
        </authorList>
    </citation>
    <scope>NUCLEOTIDE SEQUENCE</scope>
    <source>
        <strain evidence="2">KCTC 12870</strain>
    </source>
</reference>
<gene>
    <name evidence="2" type="ORF">GCM10007047_20820</name>
</gene>
<feature type="region of interest" description="Disordered" evidence="1">
    <location>
        <begin position="132"/>
        <end position="154"/>
    </location>
</feature>
<comment type="caution">
    <text evidence="2">The sequence shown here is derived from an EMBL/GenBank/DDBJ whole genome shotgun (WGS) entry which is preliminary data.</text>
</comment>
<organism evidence="2 3">
    <name type="scientific">Cerasicoccus arenae</name>
    <dbReference type="NCBI Taxonomy" id="424488"/>
    <lineage>
        <taxon>Bacteria</taxon>
        <taxon>Pseudomonadati</taxon>
        <taxon>Verrucomicrobiota</taxon>
        <taxon>Opitutia</taxon>
        <taxon>Puniceicoccales</taxon>
        <taxon>Cerasicoccaceae</taxon>
        <taxon>Cerasicoccus</taxon>
    </lineage>
</organism>
<name>A0A8J3GEH8_9BACT</name>
<reference evidence="2" key="2">
    <citation type="submission" date="2020-09" db="EMBL/GenBank/DDBJ databases">
        <authorList>
            <person name="Sun Q."/>
            <person name="Kim S."/>
        </authorList>
    </citation>
    <scope>NUCLEOTIDE SEQUENCE</scope>
    <source>
        <strain evidence="2">KCTC 12870</strain>
    </source>
</reference>
<sequence length="154" mass="18190">MALGENVLDEPQTMPQIKALGEKYPDWEICILHEDNTGDDTSWILMTEEVVEGERNPFRPAGPIQIMQEQVAEQKANLTDTHRIIEILREFIQFNEMYDSRKAELEERERYMQESEEALMHKAQELEELRVELEQKQENKQKQDARQKNMARSA</sequence>
<accession>A0A8J3GEH8</accession>
<evidence type="ECO:0000313" key="3">
    <source>
        <dbReference type="Proteomes" id="UP000642829"/>
    </source>
</evidence>